<feature type="binding site" evidence="2">
    <location>
        <position position="96"/>
    </location>
    <ligand>
        <name>Fe cation</name>
        <dbReference type="ChEBI" id="CHEBI:24875"/>
    </ligand>
</feature>
<feature type="binding site" evidence="2">
    <location>
        <position position="57"/>
    </location>
    <ligand>
        <name>Fe cation</name>
        <dbReference type="ChEBI" id="CHEBI:24875"/>
    </ligand>
</feature>
<comment type="similarity">
    <text evidence="1 3">Belongs to the pirin family.</text>
</comment>
<evidence type="ECO:0000313" key="6">
    <source>
        <dbReference type="EMBL" id="XDO98270.1"/>
    </source>
</evidence>
<dbReference type="AlphaFoldDB" id="A0AB39KWW2"/>
<protein>
    <submittedName>
        <fullName evidence="6">Pirin family protein</fullName>
    </submittedName>
</protein>
<sequence length="282" mass="29835">MRQMDEIYAIPPLGPGFGGDRHKAALVVEPGDLPSTDPFFLMADDNITTGGPFGEAHPHAGLETVTFMLAGSMEDSTGILEAGDVEWMTAGSGIVHNEGAIVSTGMRLFQLWLILPESERNMAPRVQILKRDAMPVQRELGVVARVYSGRSGDIEATTRNAAPVTLVDARLDPGAIFEQALPAAYNTFIVVLEGEVLAGGDASPVRAGFVAWSHPVAAAGESRLRLTGGPSGARILLYAGQPQNIDVVARGPFIAGSADELAGYYRSYRHGAFPHAGDLISN</sequence>
<dbReference type="PANTHER" id="PTHR13903">
    <property type="entry name" value="PIRIN-RELATED"/>
    <property type="match status" value="1"/>
</dbReference>
<evidence type="ECO:0000256" key="2">
    <source>
        <dbReference type="PIRSR" id="PIRSR006232-1"/>
    </source>
</evidence>
<name>A0AB39KWW2_9CAUL</name>
<feature type="domain" description="Pirin C-terminal" evidence="5">
    <location>
        <begin position="167"/>
        <end position="273"/>
    </location>
</feature>
<keyword evidence="2" id="KW-0408">Iron</keyword>
<evidence type="ECO:0000259" key="5">
    <source>
        <dbReference type="Pfam" id="PF05726"/>
    </source>
</evidence>
<dbReference type="PIRSF" id="PIRSF006232">
    <property type="entry name" value="Pirin"/>
    <property type="match status" value="1"/>
</dbReference>
<reference evidence="6" key="1">
    <citation type="submission" date="2024-06" db="EMBL/GenBank/DDBJ databases">
        <title>Caulobacter inopinatus, sp. nov.</title>
        <authorList>
            <person name="Donachie S.P."/>
        </authorList>
    </citation>
    <scope>NUCLEOTIDE SEQUENCE</scope>
    <source>
        <strain evidence="6">73W</strain>
    </source>
</reference>
<accession>A0AB39KWW2</accession>
<proteinExistence type="inferred from homology"/>
<keyword evidence="2" id="KW-0479">Metal-binding</keyword>
<dbReference type="EMBL" id="CP158375">
    <property type="protein sequence ID" value="XDO98270.1"/>
    <property type="molecule type" value="Genomic_DNA"/>
</dbReference>
<feature type="binding site" evidence="2">
    <location>
        <position position="59"/>
    </location>
    <ligand>
        <name>Fe cation</name>
        <dbReference type="ChEBI" id="CHEBI:24875"/>
    </ligand>
</feature>
<evidence type="ECO:0000256" key="3">
    <source>
        <dbReference type="RuleBase" id="RU003457"/>
    </source>
</evidence>
<dbReference type="RefSeq" id="WP_369062043.1">
    <property type="nucleotide sequence ID" value="NZ_CP158375.1"/>
</dbReference>
<gene>
    <name evidence="6" type="ORF">ABOZ73_07590</name>
</gene>
<dbReference type="CDD" id="cd02247">
    <property type="entry name" value="cupin_pirin_C"/>
    <property type="match status" value="1"/>
</dbReference>
<dbReference type="Pfam" id="PF05726">
    <property type="entry name" value="Pirin_C"/>
    <property type="match status" value="1"/>
</dbReference>
<evidence type="ECO:0000259" key="4">
    <source>
        <dbReference type="Pfam" id="PF02678"/>
    </source>
</evidence>
<organism evidence="6">
    <name type="scientific">Caulobacter sp. 73W</name>
    <dbReference type="NCBI Taxonomy" id="3161137"/>
    <lineage>
        <taxon>Bacteria</taxon>
        <taxon>Pseudomonadati</taxon>
        <taxon>Pseudomonadota</taxon>
        <taxon>Alphaproteobacteria</taxon>
        <taxon>Caulobacterales</taxon>
        <taxon>Caulobacteraceae</taxon>
        <taxon>Caulobacter</taxon>
    </lineage>
</organism>
<dbReference type="InterPro" id="IPR011051">
    <property type="entry name" value="RmlC_Cupin_sf"/>
</dbReference>
<dbReference type="GO" id="GO:0046872">
    <property type="term" value="F:metal ion binding"/>
    <property type="evidence" value="ECO:0007669"/>
    <property type="project" value="UniProtKB-KW"/>
</dbReference>
<dbReference type="Pfam" id="PF02678">
    <property type="entry name" value="Pirin"/>
    <property type="match status" value="1"/>
</dbReference>
<evidence type="ECO:0000256" key="1">
    <source>
        <dbReference type="ARBA" id="ARBA00008416"/>
    </source>
</evidence>
<dbReference type="SUPFAM" id="SSF51182">
    <property type="entry name" value="RmlC-like cupins"/>
    <property type="match status" value="1"/>
</dbReference>
<dbReference type="InterPro" id="IPR003829">
    <property type="entry name" value="Pirin_N_dom"/>
</dbReference>
<dbReference type="InterPro" id="IPR008778">
    <property type="entry name" value="Pirin_C_dom"/>
</dbReference>
<dbReference type="InterPro" id="IPR014710">
    <property type="entry name" value="RmlC-like_jellyroll"/>
</dbReference>
<feature type="binding site" evidence="2">
    <location>
        <position position="98"/>
    </location>
    <ligand>
        <name>Fe cation</name>
        <dbReference type="ChEBI" id="CHEBI:24875"/>
    </ligand>
</feature>
<dbReference type="Gene3D" id="2.60.120.10">
    <property type="entry name" value="Jelly Rolls"/>
    <property type="match status" value="2"/>
</dbReference>
<comment type="cofactor">
    <cofactor evidence="2">
        <name>Fe cation</name>
        <dbReference type="ChEBI" id="CHEBI:24875"/>
    </cofactor>
    <text evidence="2">Binds 1 Fe cation per subunit.</text>
</comment>
<dbReference type="PANTHER" id="PTHR13903:SF8">
    <property type="entry name" value="PIRIN"/>
    <property type="match status" value="1"/>
</dbReference>
<feature type="domain" description="Pirin N-terminal" evidence="4">
    <location>
        <begin position="45"/>
        <end position="113"/>
    </location>
</feature>
<dbReference type="InterPro" id="IPR012093">
    <property type="entry name" value="Pirin"/>
</dbReference>